<reference evidence="1 2" key="1">
    <citation type="journal article" date="2016" name="Sci. Rep.">
        <title>Metabolic traits of an uncultured archaeal lineage -MSBL1- from brine pools of the Red Sea.</title>
        <authorList>
            <person name="Mwirichia R."/>
            <person name="Alam I."/>
            <person name="Rashid M."/>
            <person name="Vinu M."/>
            <person name="Ba-Alawi W."/>
            <person name="Anthony Kamau A."/>
            <person name="Kamanda Ngugi D."/>
            <person name="Goker M."/>
            <person name="Klenk H.P."/>
            <person name="Bajic V."/>
            <person name="Stingl U."/>
        </authorList>
    </citation>
    <scope>NUCLEOTIDE SEQUENCE [LARGE SCALE GENOMIC DNA]</scope>
    <source>
        <strain evidence="1">SCGC-AAA261F17</strain>
    </source>
</reference>
<gene>
    <name evidence="1" type="ORF">AKJ44_01690</name>
</gene>
<dbReference type="EMBL" id="LHXY01000017">
    <property type="protein sequence ID" value="KXB01999.1"/>
    <property type="molecule type" value="Genomic_DNA"/>
</dbReference>
<accession>A0A133V6C7</accession>
<dbReference type="Gene3D" id="2.160.10.10">
    <property type="entry name" value="Hexapeptide repeat proteins"/>
    <property type="match status" value="1"/>
</dbReference>
<name>A0A133V6C7_9EURY</name>
<evidence type="ECO:0000313" key="2">
    <source>
        <dbReference type="Proteomes" id="UP000070035"/>
    </source>
</evidence>
<organism evidence="1 2">
    <name type="scientific">candidate division MSBL1 archaeon SCGC-AAA261F17</name>
    <dbReference type="NCBI Taxonomy" id="1698274"/>
    <lineage>
        <taxon>Archaea</taxon>
        <taxon>Methanobacteriati</taxon>
        <taxon>Methanobacteriota</taxon>
        <taxon>candidate division MSBL1</taxon>
    </lineage>
</organism>
<sequence length="82" mass="9501">MSLPYWSAHWGQVVTKDVPERAIVYGSPARIRGIWRKTGQSNIPIQLWEESSYLSYIVGNTFSRNPDIYMSKIALATLNRKW</sequence>
<dbReference type="Proteomes" id="UP000070035">
    <property type="component" value="Unassembled WGS sequence"/>
</dbReference>
<dbReference type="SUPFAM" id="SSF51161">
    <property type="entry name" value="Trimeric LpxA-like enzymes"/>
    <property type="match status" value="1"/>
</dbReference>
<dbReference type="AlphaFoldDB" id="A0A133V6C7"/>
<dbReference type="InterPro" id="IPR011004">
    <property type="entry name" value="Trimer_LpxA-like_sf"/>
</dbReference>
<keyword evidence="2" id="KW-1185">Reference proteome</keyword>
<proteinExistence type="predicted"/>
<evidence type="ECO:0000313" key="1">
    <source>
        <dbReference type="EMBL" id="KXB01999.1"/>
    </source>
</evidence>
<protein>
    <submittedName>
        <fullName evidence="1">Uncharacterized protein</fullName>
    </submittedName>
</protein>
<comment type="caution">
    <text evidence="1">The sequence shown here is derived from an EMBL/GenBank/DDBJ whole genome shotgun (WGS) entry which is preliminary data.</text>
</comment>